<organism evidence="1 2">
    <name type="scientific">Portunus trituberculatus</name>
    <name type="common">Swimming crab</name>
    <name type="synonym">Neptunus trituberculatus</name>
    <dbReference type="NCBI Taxonomy" id="210409"/>
    <lineage>
        <taxon>Eukaryota</taxon>
        <taxon>Metazoa</taxon>
        <taxon>Ecdysozoa</taxon>
        <taxon>Arthropoda</taxon>
        <taxon>Crustacea</taxon>
        <taxon>Multicrustacea</taxon>
        <taxon>Malacostraca</taxon>
        <taxon>Eumalacostraca</taxon>
        <taxon>Eucarida</taxon>
        <taxon>Decapoda</taxon>
        <taxon>Pleocyemata</taxon>
        <taxon>Brachyura</taxon>
        <taxon>Eubrachyura</taxon>
        <taxon>Portunoidea</taxon>
        <taxon>Portunidae</taxon>
        <taxon>Portuninae</taxon>
        <taxon>Portunus</taxon>
    </lineage>
</organism>
<dbReference type="Proteomes" id="UP000324222">
    <property type="component" value="Unassembled WGS sequence"/>
</dbReference>
<accession>A0A5B7II48</accession>
<evidence type="ECO:0000313" key="1">
    <source>
        <dbReference type="EMBL" id="MPC81945.1"/>
    </source>
</evidence>
<comment type="caution">
    <text evidence="1">The sequence shown here is derived from an EMBL/GenBank/DDBJ whole genome shotgun (WGS) entry which is preliminary data.</text>
</comment>
<name>A0A5B7II48_PORTR</name>
<sequence length="91" mass="9943">MAVLREKTSVIVDIIEAECLNGACWCPMGYTLNLEFNQCELKGAGISPEGEVPEPYCGAAKCTCPKGFEYDPTRHTCKLQMTGKFYIGTAV</sequence>
<evidence type="ECO:0000313" key="2">
    <source>
        <dbReference type="Proteomes" id="UP000324222"/>
    </source>
</evidence>
<keyword evidence="2" id="KW-1185">Reference proteome</keyword>
<reference evidence="1 2" key="1">
    <citation type="submission" date="2019-05" db="EMBL/GenBank/DDBJ databases">
        <title>Another draft genome of Portunus trituberculatus and its Hox gene families provides insights of decapod evolution.</title>
        <authorList>
            <person name="Jeong J.-H."/>
            <person name="Song I."/>
            <person name="Kim S."/>
            <person name="Choi T."/>
            <person name="Kim D."/>
            <person name="Ryu S."/>
            <person name="Kim W."/>
        </authorList>
    </citation>
    <scope>NUCLEOTIDE SEQUENCE [LARGE SCALE GENOMIC DNA]</scope>
    <source>
        <tissue evidence="1">Muscle</tissue>
    </source>
</reference>
<gene>
    <name evidence="1" type="ORF">E2C01_076586</name>
</gene>
<dbReference type="AlphaFoldDB" id="A0A5B7II48"/>
<dbReference type="EMBL" id="VSRR010058466">
    <property type="protein sequence ID" value="MPC81945.1"/>
    <property type="molecule type" value="Genomic_DNA"/>
</dbReference>
<proteinExistence type="predicted"/>
<protein>
    <submittedName>
        <fullName evidence="1">Uncharacterized protein</fullName>
    </submittedName>
</protein>